<protein>
    <submittedName>
        <fullName evidence="1">Uncharacterized protein</fullName>
    </submittedName>
</protein>
<keyword evidence="2" id="KW-1185">Reference proteome</keyword>
<organism evidence="1 2">
    <name type="scientific">Armadillidium nasatum</name>
    <dbReference type="NCBI Taxonomy" id="96803"/>
    <lineage>
        <taxon>Eukaryota</taxon>
        <taxon>Metazoa</taxon>
        <taxon>Ecdysozoa</taxon>
        <taxon>Arthropoda</taxon>
        <taxon>Crustacea</taxon>
        <taxon>Multicrustacea</taxon>
        <taxon>Malacostraca</taxon>
        <taxon>Eumalacostraca</taxon>
        <taxon>Peracarida</taxon>
        <taxon>Isopoda</taxon>
        <taxon>Oniscidea</taxon>
        <taxon>Crinocheta</taxon>
        <taxon>Armadillidiidae</taxon>
        <taxon>Armadillidium</taxon>
    </lineage>
</organism>
<dbReference type="OrthoDB" id="6617942at2759"/>
<comment type="caution">
    <text evidence="1">The sequence shown here is derived from an EMBL/GenBank/DDBJ whole genome shotgun (WGS) entry which is preliminary data.</text>
</comment>
<evidence type="ECO:0000313" key="1">
    <source>
        <dbReference type="EMBL" id="KAB7502878.1"/>
    </source>
</evidence>
<gene>
    <name evidence="1" type="ORF">Anas_12711</name>
</gene>
<accession>A0A5N5T9Y6</accession>
<dbReference type="EMBL" id="SEYY01006497">
    <property type="protein sequence ID" value="KAB7502878.1"/>
    <property type="molecule type" value="Genomic_DNA"/>
</dbReference>
<reference evidence="1 2" key="1">
    <citation type="journal article" date="2019" name="PLoS Biol.">
        <title>Sex chromosomes control vertical transmission of feminizing Wolbachia symbionts in an isopod.</title>
        <authorList>
            <person name="Becking T."/>
            <person name="Chebbi M.A."/>
            <person name="Giraud I."/>
            <person name="Moumen B."/>
            <person name="Laverre T."/>
            <person name="Caubet Y."/>
            <person name="Peccoud J."/>
            <person name="Gilbert C."/>
            <person name="Cordaux R."/>
        </authorList>
    </citation>
    <scope>NUCLEOTIDE SEQUENCE [LARGE SCALE GENOMIC DNA]</scope>
    <source>
        <strain evidence="1">ANa2</strain>
        <tissue evidence="1">Whole body excluding digestive tract and cuticle</tissue>
    </source>
</reference>
<proteinExistence type="predicted"/>
<evidence type="ECO:0000313" key="2">
    <source>
        <dbReference type="Proteomes" id="UP000326759"/>
    </source>
</evidence>
<sequence>MANTTRLQYWKTITLSLASQTTSILTNFSPESGKGIDIAHGIYKRVCGTELENRLSLVKADGSKCEYWPIEMVQ</sequence>
<dbReference type="AlphaFoldDB" id="A0A5N5T9Y6"/>
<name>A0A5N5T9Y6_9CRUS</name>
<dbReference type="Proteomes" id="UP000326759">
    <property type="component" value="Unassembled WGS sequence"/>
</dbReference>